<dbReference type="Proteomes" id="UP000054935">
    <property type="component" value="Unassembled WGS sequence"/>
</dbReference>
<evidence type="ECO:0000256" key="5">
    <source>
        <dbReference type="ARBA" id="ARBA00023002"/>
    </source>
</evidence>
<dbReference type="InterPro" id="IPR011032">
    <property type="entry name" value="GroES-like_sf"/>
</dbReference>
<keyword evidence="4 6" id="KW-0862">Zinc</keyword>
<dbReference type="InterPro" id="IPR036291">
    <property type="entry name" value="NAD(P)-bd_dom_sf"/>
</dbReference>
<evidence type="ECO:0000256" key="3">
    <source>
        <dbReference type="ARBA" id="ARBA00022723"/>
    </source>
</evidence>
<dbReference type="InterPro" id="IPR020843">
    <property type="entry name" value="ER"/>
</dbReference>
<feature type="domain" description="Enoyl reductase (ER)" evidence="7">
    <location>
        <begin position="10"/>
        <end position="337"/>
    </location>
</feature>
<evidence type="ECO:0000259" key="7">
    <source>
        <dbReference type="SMART" id="SM00829"/>
    </source>
</evidence>
<comment type="cofactor">
    <cofactor evidence="1 6">
        <name>Zn(2+)</name>
        <dbReference type="ChEBI" id="CHEBI:29105"/>
    </cofactor>
</comment>
<evidence type="ECO:0000256" key="2">
    <source>
        <dbReference type="ARBA" id="ARBA00008072"/>
    </source>
</evidence>
<dbReference type="SUPFAM" id="SSF51735">
    <property type="entry name" value="NAD(P)-binding Rossmann-fold domains"/>
    <property type="match status" value="1"/>
</dbReference>
<sequence length="350" mass="36949">MKSLVLEEQHVLSLRDFPEISRAEATLGPRDVRIKLHTVGICGSDVHYYTHGRIGPFVITQPMILGHEGAGTVVEIGAEVTTLAVGDRVCMEPGLPDPNSRASRLGLYNVDPAVRFWATPPVHGILRPTCVHPENFTFKLPDTVSFAEAAMVEPLAVGVHAATKARIKPGDTAVVLGAGPIGLVTALSALAAGCARVYVADLSEKKLEIATSLSAAITPINVRSESPASVVARDTDGWGVDVVFEATGSAAAAARVFEPLCPGGCVVMIGGQPEPIQYDAGAAMIREARVENIFRYAHVFPRCVGMLASGAIDVKPLITRTFAFEDSVHAFVVAASAPASDVKMQIELPQ</sequence>
<comment type="similarity">
    <text evidence="2 6">Belongs to the zinc-containing alcohol dehydrogenase family.</text>
</comment>
<dbReference type="RefSeq" id="WP_058246058.1">
    <property type="nucleotide sequence ID" value="NZ_CYSE01000001.1"/>
</dbReference>
<dbReference type="EMBL" id="CYSE01000001">
    <property type="protein sequence ID" value="CUH75581.1"/>
    <property type="molecule type" value="Genomic_DNA"/>
</dbReference>
<dbReference type="Pfam" id="PF08240">
    <property type="entry name" value="ADH_N"/>
    <property type="match status" value="1"/>
</dbReference>
<dbReference type="Pfam" id="PF00107">
    <property type="entry name" value="ADH_zinc_N"/>
    <property type="match status" value="1"/>
</dbReference>
<evidence type="ECO:0000256" key="4">
    <source>
        <dbReference type="ARBA" id="ARBA00022833"/>
    </source>
</evidence>
<dbReference type="GO" id="GO:0046526">
    <property type="term" value="F:D-xylulose reductase activity"/>
    <property type="evidence" value="ECO:0007669"/>
    <property type="project" value="UniProtKB-EC"/>
</dbReference>
<dbReference type="AlphaFoldDB" id="A0A0P1G1Q8"/>
<dbReference type="Gene3D" id="3.40.50.720">
    <property type="entry name" value="NAD(P)-binding Rossmann-like Domain"/>
    <property type="match status" value="1"/>
</dbReference>
<evidence type="ECO:0000313" key="8">
    <source>
        <dbReference type="EMBL" id="CUH75581.1"/>
    </source>
</evidence>
<keyword evidence="5 8" id="KW-0560">Oxidoreductase</keyword>
<dbReference type="PROSITE" id="PS00059">
    <property type="entry name" value="ADH_ZINC"/>
    <property type="match status" value="1"/>
</dbReference>
<evidence type="ECO:0000313" key="9">
    <source>
        <dbReference type="Proteomes" id="UP000054935"/>
    </source>
</evidence>
<accession>A0A0P1G1Q8</accession>
<dbReference type="Gene3D" id="3.90.180.10">
    <property type="entry name" value="Medium-chain alcohol dehydrogenases, catalytic domain"/>
    <property type="match status" value="1"/>
</dbReference>
<dbReference type="CDD" id="cd05285">
    <property type="entry name" value="sorbitol_DH"/>
    <property type="match status" value="1"/>
</dbReference>
<dbReference type="InterPro" id="IPR013149">
    <property type="entry name" value="ADH-like_C"/>
</dbReference>
<gene>
    <name evidence="8" type="ORF">TRN7648_00512</name>
</gene>
<dbReference type="InterPro" id="IPR045306">
    <property type="entry name" value="SDH-like"/>
</dbReference>
<evidence type="ECO:0000256" key="6">
    <source>
        <dbReference type="RuleBase" id="RU361277"/>
    </source>
</evidence>
<reference evidence="8 9" key="1">
    <citation type="submission" date="2015-09" db="EMBL/GenBank/DDBJ databases">
        <authorList>
            <consortium name="Swine Surveillance"/>
        </authorList>
    </citation>
    <scope>NUCLEOTIDE SEQUENCE [LARGE SCALE GENOMIC DNA]</scope>
    <source>
        <strain evidence="8 9">CECT 7648</strain>
    </source>
</reference>
<dbReference type="GO" id="GO:0008270">
    <property type="term" value="F:zinc ion binding"/>
    <property type="evidence" value="ECO:0007669"/>
    <property type="project" value="InterPro"/>
</dbReference>
<organism evidence="8 9">
    <name type="scientific">Tropicibacter naphthalenivorans</name>
    <dbReference type="NCBI Taxonomy" id="441103"/>
    <lineage>
        <taxon>Bacteria</taxon>
        <taxon>Pseudomonadati</taxon>
        <taxon>Pseudomonadota</taxon>
        <taxon>Alphaproteobacteria</taxon>
        <taxon>Rhodobacterales</taxon>
        <taxon>Roseobacteraceae</taxon>
        <taxon>Tropicibacter</taxon>
    </lineage>
</organism>
<dbReference type="SUPFAM" id="SSF50129">
    <property type="entry name" value="GroES-like"/>
    <property type="match status" value="1"/>
</dbReference>
<keyword evidence="9" id="KW-1185">Reference proteome</keyword>
<dbReference type="InterPro" id="IPR002328">
    <property type="entry name" value="ADH_Zn_CS"/>
</dbReference>
<evidence type="ECO:0000256" key="1">
    <source>
        <dbReference type="ARBA" id="ARBA00001947"/>
    </source>
</evidence>
<dbReference type="SMART" id="SM00829">
    <property type="entry name" value="PKS_ER"/>
    <property type="match status" value="1"/>
</dbReference>
<dbReference type="OrthoDB" id="9809185at2"/>
<dbReference type="EC" id="1.1.1.9" evidence="8"/>
<name>A0A0P1G1Q8_9RHOB</name>
<dbReference type="STRING" id="441103.TRN7648_00512"/>
<dbReference type="PANTHER" id="PTHR43161:SF9">
    <property type="entry name" value="SORBITOL DEHYDROGENASE"/>
    <property type="match status" value="1"/>
</dbReference>
<proteinExistence type="inferred from homology"/>
<keyword evidence="3 6" id="KW-0479">Metal-binding</keyword>
<dbReference type="InterPro" id="IPR013154">
    <property type="entry name" value="ADH-like_N"/>
</dbReference>
<dbReference type="PANTHER" id="PTHR43161">
    <property type="entry name" value="SORBITOL DEHYDROGENASE"/>
    <property type="match status" value="1"/>
</dbReference>
<protein>
    <submittedName>
        <fullName evidence="8">D-xylulose reductase</fullName>
        <ecNumber evidence="8">1.1.1.9</ecNumber>
    </submittedName>
</protein>